<dbReference type="Proteomes" id="UP000320048">
    <property type="component" value="Unassembled WGS sequence"/>
</dbReference>
<name>A0A537JHN1_9BACT</name>
<reference evidence="7 8" key="1">
    <citation type="journal article" date="2019" name="Nat. Microbiol.">
        <title>Mediterranean grassland soil C-N compound turnover is dependent on rainfall and depth, and is mediated by genomically divergent microorganisms.</title>
        <authorList>
            <person name="Diamond S."/>
            <person name="Andeer P.F."/>
            <person name="Li Z."/>
            <person name="Crits-Christoph A."/>
            <person name="Burstein D."/>
            <person name="Anantharaman K."/>
            <person name="Lane K.R."/>
            <person name="Thomas B.C."/>
            <person name="Pan C."/>
            <person name="Northen T.R."/>
            <person name="Banfield J.F."/>
        </authorList>
    </citation>
    <scope>NUCLEOTIDE SEQUENCE [LARGE SCALE GENOMIC DNA]</scope>
    <source>
        <strain evidence="7">NP_7</strain>
    </source>
</reference>
<dbReference type="InterPro" id="IPR002888">
    <property type="entry name" value="2Fe-2S-bd"/>
</dbReference>
<evidence type="ECO:0000313" key="7">
    <source>
        <dbReference type="EMBL" id="TMI83039.1"/>
    </source>
</evidence>
<dbReference type="InterPro" id="IPR006058">
    <property type="entry name" value="2Fe2S_fd_BS"/>
</dbReference>
<keyword evidence="4" id="KW-0408">Iron</keyword>
<feature type="domain" description="2Fe-2S ferredoxin-type" evidence="6">
    <location>
        <begin position="4"/>
        <end position="80"/>
    </location>
</feature>
<evidence type="ECO:0000259" key="6">
    <source>
        <dbReference type="PROSITE" id="PS51085"/>
    </source>
</evidence>
<dbReference type="EMBL" id="VBAO01000095">
    <property type="protein sequence ID" value="TMI83039.1"/>
    <property type="molecule type" value="Genomic_DNA"/>
</dbReference>
<keyword evidence="3" id="KW-0560">Oxidoreductase</keyword>
<dbReference type="AlphaFoldDB" id="A0A537JHN1"/>
<dbReference type="InterPro" id="IPR036010">
    <property type="entry name" value="2Fe-2S_ferredoxin-like_sf"/>
</dbReference>
<dbReference type="GO" id="GO:0046872">
    <property type="term" value="F:metal ion binding"/>
    <property type="evidence" value="ECO:0007669"/>
    <property type="project" value="UniProtKB-KW"/>
</dbReference>
<protein>
    <submittedName>
        <fullName evidence="7">(2Fe-2S)-binding protein</fullName>
    </submittedName>
</protein>
<comment type="caution">
    <text evidence="7">The sequence shown here is derived from an EMBL/GenBank/DDBJ whole genome shotgun (WGS) entry which is preliminary data.</text>
</comment>
<organism evidence="7 8">
    <name type="scientific">Candidatus Segetimicrobium genomatis</name>
    <dbReference type="NCBI Taxonomy" id="2569760"/>
    <lineage>
        <taxon>Bacteria</taxon>
        <taxon>Bacillati</taxon>
        <taxon>Candidatus Sysuimicrobiota</taxon>
        <taxon>Candidatus Sysuimicrobiia</taxon>
        <taxon>Candidatus Sysuimicrobiales</taxon>
        <taxon>Candidatus Segetimicrobiaceae</taxon>
        <taxon>Candidatus Segetimicrobium</taxon>
    </lineage>
</organism>
<evidence type="ECO:0000256" key="2">
    <source>
        <dbReference type="ARBA" id="ARBA00022723"/>
    </source>
</evidence>
<keyword evidence="5" id="KW-0411">Iron-sulfur</keyword>
<dbReference type="PROSITE" id="PS00197">
    <property type="entry name" value="2FE2S_FER_1"/>
    <property type="match status" value="1"/>
</dbReference>
<dbReference type="SUPFAM" id="SSF54292">
    <property type="entry name" value="2Fe-2S ferredoxin-like"/>
    <property type="match status" value="1"/>
</dbReference>
<dbReference type="CDD" id="cd00207">
    <property type="entry name" value="fer2"/>
    <property type="match status" value="1"/>
</dbReference>
<proteinExistence type="predicted"/>
<evidence type="ECO:0000313" key="8">
    <source>
        <dbReference type="Proteomes" id="UP000320048"/>
    </source>
</evidence>
<dbReference type="FunFam" id="1.10.150.120:FF:000003">
    <property type="entry name" value="Carbon monoxide dehydrogenase, small subunit"/>
    <property type="match status" value="1"/>
</dbReference>
<evidence type="ECO:0000256" key="4">
    <source>
        <dbReference type="ARBA" id="ARBA00023004"/>
    </source>
</evidence>
<dbReference type="GO" id="GO:0051537">
    <property type="term" value="F:2 iron, 2 sulfur cluster binding"/>
    <property type="evidence" value="ECO:0007669"/>
    <property type="project" value="UniProtKB-KW"/>
</dbReference>
<dbReference type="PANTHER" id="PTHR44379:SF8">
    <property type="entry name" value="XANTHINE DEHYDROGENASE IRON-SULFUR-BINDING SUBUNIT XDHC-RELATED"/>
    <property type="match status" value="1"/>
</dbReference>
<dbReference type="SUPFAM" id="SSF47741">
    <property type="entry name" value="CO dehydrogenase ISP C-domain like"/>
    <property type="match status" value="1"/>
</dbReference>
<evidence type="ECO:0000256" key="5">
    <source>
        <dbReference type="ARBA" id="ARBA00023014"/>
    </source>
</evidence>
<accession>A0A537JHN1</accession>
<dbReference type="InterPro" id="IPR001041">
    <property type="entry name" value="2Fe-2S_ferredoxin-type"/>
</dbReference>
<dbReference type="InterPro" id="IPR036884">
    <property type="entry name" value="2Fe-2S-bd_dom_sf"/>
</dbReference>
<dbReference type="PANTHER" id="PTHR44379">
    <property type="entry name" value="OXIDOREDUCTASE WITH IRON-SULFUR SUBUNIT"/>
    <property type="match status" value="1"/>
</dbReference>
<keyword evidence="1" id="KW-0001">2Fe-2S</keyword>
<dbReference type="InterPro" id="IPR012675">
    <property type="entry name" value="Beta-grasp_dom_sf"/>
</dbReference>
<evidence type="ECO:0000256" key="3">
    <source>
        <dbReference type="ARBA" id="ARBA00023002"/>
    </source>
</evidence>
<evidence type="ECO:0000256" key="1">
    <source>
        <dbReference type="ARBA" id="ARBA00022714"/>
    </source>
</evidence>
<dbReference type="Gene3D" id="1.10.150.120">
    <property type="entry name" value="[2Fe-2S]-binding domain"/>
    <property type="match status" value="1"/>
</dbReference>
<dbReference type="InterPro" id="IPR051452">
    <property type="entry name" value="Diverse_Oxidoreductases"/>
</dbReference>
<dbReference type="PROSITE" id="PS51085">
    <property type="entry name" value="2FE2S_FER_2"/>
    <property type="match status" value="1"/>
</dbReference>
<dbReference type="Pfam" id="PF00111">
    <property type="entry name" value="Fer2"/>
    <property type="match status" value="1"/>
</dbReference>
<dbReference type="GO" id="GO:0016491">
    <property type="term" value="F:oxidoreductase activity"/>
    <property type="evidence" value="ECO:0007669"/>
    <property type="project" value="UniProtKB-KW"/>
</dbReference>
<sequence length="158" mass="16683">MTDLVIAFTLNGRLREVRTPAHRTLLDVLRDDLGVLEVKEGCGEGVCGTCTVLLDGEPVSSCLVLAPRAAGRRITTVRGLGDGDALHPLQEAFVAHGAAQCGFCIPGMILTACAFLEEHPAPSRDEIRQAIAGNLCRCTGYTKIIDAIASVAGRKTRG</sequence>
<dbReference type="Gene3D" id="3.10.20.30">
    <property type="match status" value="1"/>
</dbReference>
<gene>
    <name evidence="7" type="ORF">E6H04_03650</name>
</gene>
<dbReference type="Pfam" id="PF01799">
    <property type="entry name" value="Fer2_2"/>
    <property type="match status" value="1"/>
</dbReference>
<keyword evidence="2" id="KW-0479">Metal-binding</keyword>